<protein>
    <recommendedName>
        <fullName evidence="1">Methyltransferase type 11 domain-containing protein</fullName>
    </recommendedName>
</protein>
<evidence type="ECO:0000313" key="2">
    <source>
        <dbReference type="EMBL" id="GAI97240.1"/>
    </source>
</evidence>
<dbReference type="InterPro" id="IPR029063">
    <property type="entry name" value="SAM-dependent_MTases_sf"/>
</dbReference>
<evidence type="ECO:0000259" key="1">
    <source>
        <dbReference type="Pfam" id="PF08241"/>
    </source>
</evidence>
<dbReference type="Gene3D" id="3.40.50.150">
    <property type="entry name" value="Vaccinia Virus protein VP39"/>
    <property type="match status" value="1"/>
</dbReference>
<dbReference type="CDD" id="cd02440">
    <property type="entry name" value="AdoMet_MTases"/>
    <property type="match status" value="1"/>
</dbReference>
<dbReference type="InterPro" id="IPR013216">
    <property type="entry name" value="Methyltransf_11"/>
</dbReference>
<dbReference type="GO" id="GO:0008757">
    <property type="term" value="F:S-adenosylmethionine-dependent methyltransferase activity"/>
    <property type="evidence" value="ECO:0007669"/>
    <property type="project" value="InterPro"/>
</dbReference>
<dbReference type="EMBL" id="BARW01018290">
    <property type="protein sequence ID" value="GAI97240.1"/>
    <property type="molecule type" value="Genomic_DNA"/>
</dbReference>
<dbReference type="SUPFAM" id="SSF53335">
    <property type="entry name" value="S-adenosyl-L-methionine-dependent methyltransferases"/>
    <property type="match status" value="1"/>
</dbReference>
<proteinExistence type="predicted"/>
<accession>X1UBJ5</accession>
<feature type="domain" description="Methyltransferase type 11" evidence="1">
    <location>
        <begin position="25"/>
        <end position="94"/>
    </location>
</feature>
<feature type="non-terminal residue" evidence="2">
    <location>
        <position position="194"/>
    </location>
</feature>
<comment type="caution">
    <text evidence="2">The sequence shown here is derived from an EMBL/GenBank/DDBJ whole genome shotgun (WGS) entry which is preliminary data.</text>
</comment>
<dbReference type="AlphaFoldDB" id="X1UBJ5"/>
<reference evidence="2" key="1">
    <citation type="journal article" date="2014" name="Front. Microbiol.">
        <title>High frequency of phylogenetically diverse reductive dehalogenase-homologous genes in deep subseafloor sedimentary metagenomes.</title>
        <authorList>
            <person name="Kawai M."/>
            <person name="Futagami T."/>
            <person name="Toyoda A."/>
            <person name="Takaki Y."/>
            <person name="Nishi S."/>
            <person name="Hori S."/>
            <person name="Arai W."/>
            <person name="Tsubouchi T."/>
            <person name="Morono Y."/>
            <person name="Uchiyama I."/>
            <person name="Ito T."/>
            <person name="Fujiyama A."/>
            <person name="Inagaki F."/>
            <person name="Takami H."/>
        </authorList>
    </citation>
    <scope>NUCLEOTIDE SEQUENCE</scope>
    <source>
        <strain evidence="2">Expedition CK06-06</strain>
    </source>
</reference>
<name>X1UBJ5_9ZZZZ</name>
<sequence length="194" mass="22669">MNWPEILSIDPIYLNLGGGSNCHPRTEYQNYISVDINPPSSNWAVKHDLRNPLPLPDGSVTRIHSEDFIEHISVSEIKVLLVECFRLLKPGGMMRIGVPDYNNPKDRSYLKRGTDPRFPSHITLTNFQMLKNIIEKSPFSRYKFYHYWDEEDFIQETIDYSLGMIKRTPDNDSRCQRIGLAQNLKGWLMDFVYN</sequence>
<organism evidence="2">
    <name type="scientific">marine sediment metagenome</name>
    <dbReference type="NCBI Taxonomy" id="412755"/>
    <lineage>
        <taxon>unclassified sequences</taxon>
        <taxon>metagenomes</taxon>
        <taxon>ecological metagenomes</taxon>
    </lineage>
</organism>
<dbReference type="Pfam" id="PF08241">
    <property type="entry name" value="Methyltransf_11"/>
    <property type="match status" value="1"/>
</dbReference>
<gene>
    <name evidence="2" type="ORF">S12H4_31354</name>
</gene>